<reference evidence="2 3" key="1">
    <citation type="submission" date="2018-02" db="EMBL/GenBank/DDBJ databases">
        <title>Genomic Reconstructions from Amazon Rainforest and Pasture Soil Reveal Novel Insights into the Physiology of Candidate Phyla in Tropical Sites.</title>
        <authorList>
            <person name="Kroeger M.E."/>
            <person name="Delmont T."/>
            <person name="Eren A.M."/>
            <person name="Guo J."/>
            <person name="Meyer K.M."/>
            <person name="Khan K."/>
            <person name="Rodrigues J.L.M."/>
            <person name="Bohannan B.J.M."/>
            <person name="Tringe S."/>
            <person name="Borges C.D."/>
            <person name="Tiedje J."/>
            <person name="Tsai S.M."/>
            <person name="Nusslein K."/>
        </authorList>
    </citation>
    <scope>NUCLEOTIDE SEQUENCE [LARGE SCALE GENOMIC DNA]</scope>
    <source>
        <strain evidence="2">Amazon FNV 2010 28 9</strain>
    </source>
</reference>
<feature type="region of interest" description="Disordered" evidence="1">
    <location>
        <begin position="1"/>
        <end position="26"/>
    </location>
</feature>
<evidence type="ECO:0000313" key="2">
    <source>
        <dbReference type="EMBL" id="PWU22458.1"/>
    </source>
</evidence>
<comment type="caution">
    <text evidence="2">The sequence shown here is derived from an EMBL/GenBank/DDBJ whole genome shotgun (WGS) entry which is preliminary data.</text>
</comment>
<dbReference type="Proteomes" id="UP000246104">
    <property type="component" value="Unassembled WGS sequence"/>
</dbReference>
<protein>
    <submittedName>
        <fullName evidence="2">Uncharacterized protein</fullName>
    </submittedName>
</protein>
<evidence type="ECO:0000313" key="3">
    <source>
        <dbReference type="Proteomes" id="UP000246104"/>
    </source>
</evidence>
<dbReference type="AlphaFoldDB" id="A0A317JN46"/>
<dbReference type="EMBL" id="PSRQ01000063">
    <property type="protein sequence ID" value="PWU22458.1"/>
    <property type="molecule type" value="Genomic_DNA"/>
</dbReference>
<feature type="compositionally biased region" description="Polar residues" evidence="1">
    <location>
        <begin position="9"/>
        <end position="22"/>
    </location>
</feature>
<organism evidence="2 3">
    <name type="scientific">Candidatus Cerribacteria bacterium 'Amazon FNV 2010 28 9'</name>
    <dbReference type="NCBI Taxonomy" id="2081795"/>
    <lineage>
        <taxon>Bacteria</taxon>
        <taxon>Candidatus Cerribacteria</taxon>
    </lineage>
</organism>
<accession>A0A317JN46</accession>
<proteinExistence type="predicted"/>
<gene>
    <name evidence="2" type="ORF">C5B42_05990</name>
</gene>
<name>A0A317JN46_9BACT</name>
<evidence type="ECO:0000256" key="1">
    <source>
        <dbReference type="SAM" id="MobiDB-lite"/>
    </source>
</evidence>
<sequence>MNKELQPSPEENMSPTQQSSFDITYDPEPLETILRRAKRLKEIDALLEEAEHISQKKLRQEFEV</sequence>